<name>A0A7J5ZCU4_DISMA</name>
<feature type="compositionally biased region" description="Gly residues" evidence="1">
    <location>
        <begin position="81"/>
        <end position="90"/>
    </location>
</feature>
<evidence type="ECO:0000313" key="2">
    <source>
        <dbReference type="EMBL" id="KAF3859383.1"/>
    </source>
</evidence>
<organism evidence="2 3">
    <name type="scientific">Dissostichus mawsoni</name>
    <name type="common">Antarctic cod</name>
    <dbReference type="NCBI Taxonomy" id="36200"/>
    <lineage>
        <taxon>Eukaryota</taxon>
        <taxon>Metazoa</taxon>
        <taxon>Chordata</taxon>
        <taxon>Craniata</taxon>
        <taxon>Vertebrata</taxon>
        <taxon>Euteleostomi</taxon>
        <taxon>Actinopterygii</taxon>
        <taxon>Neopterygii</taxon>
        <taxon>Teleostei</taxon>
        <taxon>Neoteleostei</taxon>
        <taxon>Acanthomorphata</taxon>
        <taxon>Eupercaria</taxon>
        <taxon>Perciformes</taxon>
        <taxon>Notothenioidei</taxon>
        <taxon>Nototheniidae</taxon>
        <taxon>Dissostichus</taxon>
    </lineage>
</organism>
<dbReference type="Proteomes" id="UP000518266">
    <property type="component" value="Unassembled WGS sequence"/>
</dbReference>
<dbReference type="EMBL" id="JAAKFY010000003">
    <property type="protein sequence ID" value="KAF3859383.1"/>
    <property type="molecule type" value="Genomic_DNA"/>
</dbReference>
<keyword evidence="3" id="KW-1185">Reference proteome</keyword>
<feature type="region of interest" description="Disordered" evidence="1">
    <location>
        <begin position="1"/>
        <end position="120"/>
    </location>
</feature>
<protein>
    <submittedName>
        <fullName evidence="2">Uncharacterized protein</fullName>
    </submittedName>
</protein>
<proteinExistence type="predicted"/>
<dbReference type="AlphaFoldDB" id="A0A7J5ZCU4"/>
<reference evidence="2 3" key="1">
    <citation type="submission" date="2020-03" db="EMBL/GenBank/DDBJ databases">
        <title>Dissostichus mawsoni Genome sequencing and assembly.</title>
        <authorList>
            <person name="Park H."/>
        </authorList>
    </citation>
    <scope>NUCLEOTIDE SEQUENCE [LARGE SCALE GENOMIC DNA]</scope>
    <source>
        <strain evidence="2">DM0001</strain>
        <tissue evidence="2">Muscle</tissue>
    </source>
</reference>
<dbReference type="OrthoDB" id="419189at2759"/>
<feature type="compositionally biased region" description="Polar residues" evidence="1">
    <location>
        <begin position="101"/>
        <end position="110"/>
    </location>
</feature>
<comment type="caution">
    <text evidence="2">The sequence shown here is derived from an EMBL/GenBank/DDBJ whole genome shotgun (WGS) entry which is preliminary data.</text>
</comment>
<evidence type="ECO:0000256" key="1">
    <source>
        <dbReference type="SAM" id="MobiDB-lite"/>
    </source>
</evidence>
<accession>A0A7J5ZCU4</accession>
<sequence>MEPSKAPPADLLFEAEQTSPSPSTPNRTRRRRSKAPPSRPRLTQHSREVLLSPGRLPLPAQPPVTEVNHRHGQRTKREGGRGGAGAGGGRASDSGCAGAPCNSSHATQAAPNAGERSMRIDKKDLQKTSRSMPFLLEIAEFKILLLVYRALAGLAPRYISDMLSVCNPGRSSGHKVEISPMFLEHFLSPVRCISVLMRQRNGTELPDHYRQEKNFLAVGGEWNACRGRARSHLAGSLLPSESMKGWGAGKGEMGDGQRWGGCGLVLSLMRILINPAEAALRPPRFIRPENQTASQ</sequence>
<gene>
    <name evidence="2" type="ORF">F7725_021782</name>
</gene>
<evidence type="ECO:0000313" key="3">
    <source>
        <dbReference type="Proteomes" id="UP000518266"/>
    </source>
</evidence>